<gene>
    <name evidence="1" type="ORF">GCM10009533_71780</name>
</gene>
<organism evidence="1 2">
    <name type="scientific">Saccharopolyspora erythraea</name>
    <name type="common">Streptomyces erythraeus</name>
    <dbReference type="NCBI Taxonomy" id="1836"/>
    <lineage>
        <taxon>Bacteria</taxon>
        <taxon>Bacillati</taxon>
        <taxon>Actinomycetota</taxon>
        <taxon>Actinomycetes</taxon>
        <taxon>Pseudonocardiales</taxon>
        <taxon>Pseudonocardiaceae</taxon>
        <taxon>Saccharopolyspora</taxon>
    </lineage>
</organism>
<accession>A0ABP3PIW2</accession>
<evidence type="ECO:0000313" key="1">
    <source>
        <dbReference type="EMBL" id="GAA0565878.1"/>
    </source>
</evidence>
<dbReference type="SUPFAM" id="SSF102405">
    <property type="entry name" value="MCP/YpsA-like"/>
    <property type="match status" value="1"/>
</dbReference>
<keyword evidence="2" id="KW-1185">Reference proteome</keyword>
<dbReference type="EMBL" id="BAAAGS010000123">
    <property type="protein sequence ID" value="GAA0565878.1"/>
    <property type="molecule type" value="Genomic_DNA"/>
</dbReference>
<reference evidence="2" key="1">
    <citation type="journal article" date="2019" name="Int. J. Syst. Evol. Microbiol.">
        <title>The Global Catalogue of Microorganisms (GCM) 10K type strain sequencing project: providing services to taxonomists for standard genome sequencing and annotation.</title>
        <authorList>
            <consortium name="The Broad Institute Genomics Platform"/>
            <consortium name="The Broad Institute Genome Sequencing Center for Infectious Disease"/>
            <person name="Wu L."/>
            <person name="Ma J."/>
        </authorList>
    </citation>
    <scope>NUCLEOTIDE SEQUENCE [LARGE SCALE GENOMIC DNA]</scope>
    <source>
        <strain evidence="2">JCM 10303</strain>
    </source>
</reference>
<name>A0ABP3PIW2_SACER</name>
<dbReference type="Proteomes" id="UP001500729">
    <property type="component" value="Unassembled WGS sequence"/>
</dbReference>
<proteinExistence type="predicted"/>
<evidence type="ECO:0000313" key="2">
    <source>
        <dbReference type="Proteomes" id="UP001500729"/>
    </source>
</evidence>
<protein>
    <submittedName>
        <fullName evidence="1">Uncharacterized protein</fullName>
    </submittedName>
</protein>
<sequence>MVSRLAVTGHRGLAPSTTALVSWALYADLGQYDEDFLVGLSCLADGADALFARAVLDRGGSLVVIVPATNYRDKLPEEHHAEYDDLFSRASDVVRLDFPDSTSEAHMAASIKMLEMADRLFAVWDGEPARGYGGSADVVAAARERGTPVTIIWPDGAQRD</sequence>
<comment type="caution">
    <text evidence="1">The sequence shown here is derived from an EMBL/GenBank/DDBJ whole genome shotgun (WGS) entry which is preliminary data.</text>
</comment>
<dbReference type="Gene3D" id="3.40.50.450">
    <property type="match status" value="1"/>
</dbReference>
<dbReference type="RefSeq" id="WP_037304916.1">
    <property type="nucleotide sequence ID" value="NZ_CP069353.1"/>
</dbReference>